<protein>
    <recommendedName>
        <fullName evidence="1">MAE-28990/MAE-18760-like HEPN domain-containing protein</fullName>
    </recommendedName>
</protein>
<dbReference type="STRING" id="195913.SAMN04488004_11561"/>
<evidence type="ECO:0000313" key="3">
    <source>
        <dbReference type="Proteomes" id="UP000199550"/>
    </source>
</evidence>
<accession>A0A1I4H3M9</accession>
<evidence type="ECO:0000259" key="1">
    <source>
        <dbReference type="Pfam" id="PF18737"/>
    </source>
</evidence>
<evidence type="ECO:0000313" key="2">
    <source>
        <dbReference type="EMBL" id="SFL36006.1"/>
    </source>
</evidence>
<gene>
    <name evidence="2" type="ORF">SAMN04488004_11561</name>
</gene>
<dbReference type="InterPro" id="IPR040788">
    <property type="entry name" value="HEPN_MAE_28990"/>
</dbReference>
<name>A0A1I4H3M9_9RHOB</name>
<dbReference type="Proteomes" id="UP000199550">
    <property type="component" value="Unassembled WGS sequence"/>
</dbReference>
<dbReference type="EMBL" id="FOTF01000015">
    <property type="protein sequence ID" value="SFL36006.1"/>
    <property type="molecule type" value="Genomic_DNA"/>
</dbReference>
<dbReference type="AlphaFoldDB" id="A0A1I4H3M9"/>
<dbReference type="OrthoDB" id="4111339at2"/>
<organism evidence="2 3">
    <name type="scientific">Loktanella salsilacus</name>
    <dbReference type="NCBI Taxonomy" id="195913"/>
    <lineage>
        <taxon>Bacteria</taxon>
        <taxon>Pseudomonadati</taxon>
        <taxon>Pseudomonadota</taxon>
        <taxon>Alphaproteobacteria</taxon>
        <taxon>Rhodobacterales</taxon>
        <taxon>Roseobacteraceae</taxon>
        <taxon>Loktanella</taxon>
    </lineage>
</organism>
<dbReference type="Pfam" id="PF18737">
    <property type="entry name" value="HEPN_MAE_28990"/>
    <property type="match status" value="1"/>
</dbReference>
<dbReference type="RefSeq" id="WP_139222631.1">
    <property type="nucleotide sequence ID" value="NZ_FOTF01000015.1"/>
</dbReference>
<proteinExistence type="predicted"/>
<reference evidence="2 3" key="1">
    <citation type="submission" date="2016-10" db="EMBL/GenBank/DDBJ databases">
        <authorList>
            <person name="de Groot N.N."/>
        </authorList>
    </citation>
    <scope>NUCLEOTIDE SEQUENCE [LARGE SCALE GENOMIC DNA]</scope>
    <source>
        <strain evidence="2 3">DSM 16199</strain>
    </source>
</reference>
<feature type="domain" description="MAE-28990/MAE-18760-like HEPN" evidence="1">
    <location>
        <begin position="5"/>
        <end position="206"/>
    </location>
</feature>
<keyword evidence="3" id="KW-1185">Reference proteome</keyword>
<sequence length="219" mass="25222">MSFDFETELATERVRRVRELSNARLLFIDASNSLKVAASHGLIVLCYAHWEGYYNFCTRVYVRYINSLGVRILDINPALLACEIDPFLDSLRSKDFKVQHRPKFARDVYSKVETRKLLGNLKLLSAASNLDFERLKLCAATLDLDLSDLLRHENFIKHELVKWRHQVAHGDVPELDEVDFLDHTSKTENLLLLLKTVFEDRLLSYESSVSEAHNAGLEV</sequence>